<feature type="compositionally biased region" description="Basic and acidic residues" evidence="1">
    <location>
        <begin position="26"/>
        <end position="39"/>
    </location>
</feature>
<dbReference type="Proteomes" id="UP000756921">
    <property type="component" value="Unassembled WGS sequence"/>
</dbReference>
<sequence>MRSVLLITTFALSVFTAAAPTSGGRVKRESSVRGKESRSAELPMRSNDIRSAEPSVRGKESRNAVNRIIAIPEDDHVDITQDYQPSSIPEVEIEVRSAKPINRGASSKREPINRGANSRREPEPINRIKGRQPEPINRINGREPQSIYRWNGRDIEDEDIKADVQTRAAIRNQGKRSVREKSVVPDEDIEARRVRPVKNQKRADEYDNANEDLGARTIGDMVKRSVREKTVSDDDDIETRAIRNEGKRSVREKTVSGDDIESRGTVRPSNKRTTDDDENIEAKRYAEAEPISRNTGSYRRDAEADPISRNTGSYRRDAEAEPGFTRAKPDHRREVEAEPLNRINGKKRTAEPTIPSQKRDASP</sequence>
<protein>
    <submittedName>
        <fullName evidence="3">Uncharacterized protein</fullName>
    </submittedName>
</protein>
<dbReference type="EMBL" id="WJXW01000010">
    <property type="protein sequence ID" value="KAF9732792.1"/>
    <property type="molecule type" value="Genomic_DNA"/>
</dbReference>
<name>A0A9P6GC22_9PLEO</name>
<dbReference type="OrthoDB" id="3811268at2759"/>
<evidence type="ECO:0000256" key="2">
    <source>
        <dbReference type="SAM" id="SignalP"/>
    </source>
</evidence>
<accession>A0A9P6GC22</accession>
<feature type="chain" id="PRO_5040482728" evidence="2">
    <location>
        <begin position="19"/>
        <end position="363"/>
    </location>
</feature>
<comment type="caution">
    <text evidence="3">The sequence shown here is derived from an EMBL/GenBank/DDBJ whole genome shotgun (WGS) entry which is preliminary data.</text>
</comment>
<feature type="region of interest" description="Disordered" evidence="1">
    <location>
        <begin position="243"/>
        <end position="363"/>
    </location>
</feature>
<organism evidence="3 4">
    <name type="scientific">Paraphaeosphaeria minitans</name>
    <dbReference type="NCBI Taxonomy" id="565426"/>
    <lineage>
        <taxon>Eukaryota</taxon>
        <taxon>Fungi</taxon>
        <taxon>Dikarya</taxon>
        <taxon>Ascomycota</taxon>
        <taxon>Pezizomycotina</taxon>
        <taxon>Dothideomycetes</taxon>
        <taxon>Pleosporomycetidae</taxon>
        <taxon>Pleosporales</taxon>
        <taxon>Massarineae</taxon>
        <taxon>Didymosphaeriaceae</taxon>
        <taxon>Paraphaeosphaeria</taxon>
    </lineage>
</organism>
<dbReference type="AlphaFoldDB" id="A0A9P6GC22"/>
<reference evidence="3" key="1">
    <citation type="journal article" date="2020" name="Mol. Plant Microbe Interact.">
        <title>Genome Sequence of the Biocontrol Agent Coniothyrium minitans strain Conio (IMI 134523).</title>
        <authorList>
            <person name="Patel D."/>
            <person name="Shittu T.A."/>
            <person name="Baroncelli R."/>
            <person name="Muthumeenakshi S."/>
            <person name="Osborne T.H."/>
            <person name="Janganan T.K."/>
            <person name="Sreenivasaprasad S."/>
        </authorList>
    </citation>
    <scope>NUCLEOTIDE SEQUENCE</scope>
    <source>
        <strain evidence="3">Conio</strain>
    </source>
</reference>
<evidence type="ECO:0000313" key="3">
    <source>
        <dbReference type="EMBL" id="KAF9732792.1"/>
    </source>
</evidence>
<gene>
    <name evidence="3" type="ORF">PMIN01_09650</name>
</gene>
<feature type="compositionally biased region" description="Basic and acidic residues" evidence="1">
    <location>
        <begin position="327"/>
        <end position="336"/>
    </location>
</feature>
<feature type="region of interest" description="Disordered" evidence="1">
    <location>
        <begin position="21"/>
        <end position="60"/>
    </location>
</feature>
<feature type="signal peptide" evidence="2">
    <location>
        <begin position="1"/>
        <end position="18"/>
    </location>
</feature>
<evidence type="ECO:0000256" key="1">
    <source>
        <dbReference type="SAM" id="MobiDB-lite"/>
    </source>
</evidence>
<feature type="region of interest" description="Disordered" evidence="1">
    <location>
        <begin position="99"/>
        <end position="145"/>
    </location>
</feature>
<feature type="compositionally biased region" description="Basic and acidic residues" evidence="1">
    <location>
        <begin position="243"/>
        <end position="264"/>
    </location>
</feature>
<keyword evidence="2" id="KW-0732">Signal</keyword>
<feature type="compositionally biased region" description="Basic and acidic residues" evidence="1">
    <location>
        <begin position="107"/>
        <end position="126"/>
    </location>
</feature>
<evidence type="ECO:0000313" key="4">
    <source>
        <dbReference type="Proteomes" id="UP000756921"/>
    </source>
</evidence>
<feature type="compositionally biased region" description="Basic and acidic residues" evidence="1">
    <location>
        <begin position="47"/>
        <end position="60"/>
    </location>
</feature>
<keyword evidence="4" id="KW-1185">Reference proteome</keyword>
<proteinExistence type="predicted"/>